<feature type="region of interest" description="Disordered" evidence="1">
    <location>
        <begin position="1"/>
        <end position="133"/>
    </location>
</feature>
<evidence type="ECO:0000256" key="1">
    <source>
        <dbReference type="SAM" id="MobiDB-lite"/>
    </source>
</evidence>
<proteinExistence type="predicted"/>
<evidence type="ECO:0000313" key="2">
    <source>
        <dbReference type="EMBL" id="ORX38641.1"/>
    </source>
</evidence>
<organism evidence="2 3">
    <name type="scientific">Kockovaella imperatae</name>
    <dbReference type="NCBI Taxonomy" id="4999"/>
    <lineage>
        <taxon>Eukaryota</taxon>
        <taxon>Fungi</taxon>
        <taxon>Dikarya</taxon>
        <taxon>Basidiomycota</taxon>
        <taxon>Agaricomycotina</taxon>
        <taxon>Tremellomycetes</taxon>
        <taxon>Tremellales</taxon>
        <taxon>Cuniculitremaceae</taxon>
        <taxon>Kockovaella</taxon>
    </lineage>
</organism>
<dbReference type="RefSeq" id="XP_021872563.1">
    <property type="nucleotide sequence ID" value="XM_022018073.1"/>
</dbReference>
<dbReference type="InParanoid" id="A0A1Y1UKR0"/>
<dbReference type="GeneID" id="33559882"/>
<dbReference type="AlphaFoldDB" id="A0A1Y1UKR0"/>
<feature type="region of interest" description="Disordered" evidence="1">
    <location>
        <begin position="365"/>
        <end position="387"/>
    </location>
</feature>
<feature type="compositionally biased region" description="Acidic residues" evidence="1">
    <location>
        <begin position="376"/>
        <end position="385"/>
    </location>
</feature>
<name>A0A1Y1UKR0_9TREE</name>
<reference evidence="2 3" key="1">
    <citation type="submission" date="2017-03" db="EMBL/GenBank/DDBJ databases">
        <title>Widespread Adenine N6-methylation of Active Genes in Fungi.</title>
        <authorList>
            <consortium name="DOE Joint Genome Institute"/>
            <person name="Mondo S.J."/>
            <person name="Dannebaum R.O."/>
            <person name="Kuo R.C."/>
            <person name="Louie K.B."/>
            <person name="Bewick A.J."/>
            <person name="Labutti K."/>
            <person name="Haridas S."/>
            <person name="Kuo A."/>
            <person name="Salamov A."/>
            <person name="Ahrendt S.R."/>
            <person name="Lau R."/>
            <person name="Bowen B.P."/>
            <person name="Lipzen A."/>
            <person name="Sullivan W."/>
            <person name="Andreopoulos W.B."/>
            <person name="Clum A."/>
            <person name="Lindquist E."/>
            <person name="Daum C."/>
            <person name="Northen T.R."/>
            <person name="Ramamoorthy G."/>
            <person name="Schmitz R.J."/>
            <person name="Gryganskyi A."/>
            <person name="Culley D."/>
            <person name="Magnuson J."/>
            <person name="James T.Y."/>
            <person name="O'Malley M.A."/>
            <person name="Stajich J.E."/>
            <person name="Spatafora J.W."/>
            <person name="Visel A."/>
            <person name="Grigoriev I.V."/>
        </authorList>
    </citation>
    <scope>NUCLEOTIDE SEQUENCE [LARGE SCALE GENOMIC DNA]</scope>
    <source>
        <strain evidence="2 3">NRRL Y-17943</strain>
    </source>
</reference>
<protein>
    <submittedName>
        <fullName evidence="2">Uncharacterized protein</fullName>
    </submittedName>
</protein>
<evidence type="ECO:0000313" key="3">
    <source>
        <dbReference type="Proteomes" id="UP000193218"/>
    </source>
</evidence>
<feature type="region of interest" description="Disordered" evidence="1">
    <location>
        <begin position="288"/>
        <end position="332"/>
    </location>
</feature>
<accession>A0A1Y1UKR0</accession>
<dbReference type="OrthoDB" id="2575571at2759"/>
<dbReference type="Proteomes" id="UP000193218">
    <property type="component" value="Unassembled WGS sequence"/>
</dbReference>
<feature type="compositionally biased region" description="Basic and acidic residues" evidence="1">
    <location>
        <begin position="149"/>
        <end position="171"/>
    </location>
</feature>
<feature type="compositionally biased region" description="Low complexity" evidence="1">
    <location>
        <begin position="1"/>
        <end position="47"/>
    </location>
</feature>
<dbReference type="EMBL" id="NBSH01000004">
    <property type="protein sequence ID" value="ORX38641.1"/>
    <property type="molecule type" value="Genomic_DNA"/>
</dbReference>
<feature type="compositionally biased region" description="Low complexity" evidence="1">
    <location>
        <begin position="55"/>
        <end position="83"/>
    </location>
</feature>
<feature type="region of interest" description="Disordered" evidence="1">
    <location>
        <begin position="247"/>
        <end position="269"/>
    </location>
</feature>
<keyword evidence="3" id="KW-1185">Reference proteome</keyword>
<comment type="caution">
    <text evidence="2">The sequence shown here is derived from an EMBL/GenBank/DDBJ whole genome shotgun (WGS) entry which is preliminary data.</text>
</comment>
<feature type="region of interest" description="Disordered" evidence="1">
    <location>
        <begin position="147"/>
        <end position="184"/>
    </location>
</feature>
<sequence>MTTAMMTSSSSALHAPSSAHCSRNPSPTSSPSLLPLASSMAKSSPSHSPLPAPRLLPSTTTTSSSMTPSSTYNSSAPSTSNSNGYDPSRLTPPASPQMISSRSFARAPPVRPYQSPLLSRSTTGGGKPLKPVEGDTRAFAEQVVHLFRQRTDHSRRGQSEYRPEPRDDQGRKRQGRSLGGSLSDTWDGEKVEFIVDIPVWSPGSFQDLSTLHALRDTTLSHTHTLIAYLQSVHSLPASYRLLARSAAPSSVPGSPRAVPTSRPVSPAPTHTHLTVGWGCIRLSPGLASPTMPKKELKPHVRRSSVVVGKSRSRSRSYSKQQPASSRSPKASMDVPEFRLDLDSAIIDEPEDEEYFKIQLKEGYRSGGSAAGSVNGSDDDLEEESADSIIAREVERRKVKEGSAFLMTLFGQPALILT</sequence>
<gene>
    <name evidence="2" type="ORF">BD324DRAFT_649990</name>
</gene>
<feature type="compositionally biased region" description="Polar residues" evidence="1">
    <location>
        <begin position="319"/>
        <end position="328"/>
    </location>
</feature>